<sequence length="147" mass="16711">MDHVDIIEDVIKVEKLVDLVTSPSYGAITTFIGTTRDNFDGKNVTRLEYEAYIPMARKKMLEICGMVREKWKVGNIAIVHRIGVVPVKEASIIIAISSAHRRESLESVHFAIDTLKATVPIWKKEIYEDGSNSWKENTEWKHSKING</sequence>
<evidence type="ECO:0000256" key="4">
    <source>
        <dbReference type="HAMAP-Rule" id="MF_03052"/>
    </source>
</evidence>
<evidence type="ECO:0000256" key="3">
    <source>
        <dbReference type="ARBA" id="ARBA00023150"/>
    </source>
</evidence>
<dbReference type="EMBL" id="JAZGQO010000008">
    <property type="protein sequence ID" value="KAK6180489.1"/>
    <property type="molecule type" value="Genomic_DNA"/>
</dbReference>
<evidence type="ECO:0000313" key="5">
    <source>
        <dbReference type="EMBL" id="KAK6180489.1"/>
    </source>
</evidence>
<dbReference type="EC" id="2.8.1.12" evidence="4"/>
<dbReference type="Pfam" id="PF02391">
    <property type="entry name" value="MoaE"/>
    <property type="match status" value="1"/>
</dbReference>
<dbReference type="GO" id="GO:0030366">
    <property type="term" value="F:molybdopterin synthase activity"/>
    <property type="evidence" value="ECO:0007669"/>
    <property type="project" value="UniProtKB-UniRule"/>
</dbReference>
<dbReference type="GO" id="GO:0006777">
    <property type="term" value="P:Mo-molybdopterin cofactor biosynthetic process"/>
    <property type="evidence" value="ECO:0007669"/>
    <property type="project" value="UniProtKB-UniRule"/>
</dbReference>
<reference evidence="5 6" key="1">
    <citation type="submission" date="2024-01" db="EMBL/GenBank/DDBJ databases">
        <title>The genome of the rayed Mediterranean limpet Patella caerulea (Linnaeus, 1758).</title>
        <authorList>
            <person name="Anh-Thu Weber A."/>
            <person name="Halstead-Nussloch G."/>
        </authorList>
    </citation>
    <scope>NUCLEOTIDE SEQUENCE [LARGE SCALE GENOMIC DNA]</scope>
    <source>
        <strain evidence="5">AATW-2023a</strain>
        <tissue evidence="5">Whole specimen</tissue>
    </source>
</reference>
<comment type="pathway">
    <text evidence="4">Cofactor biosynthesis; molybdopterin biosynthesis.</text>
</comment>
<comment type="function">
    <text evidence="4">Catalytic subunit of the molybdopterin synthase complex, a complex that catalyzes the conversion of precursor Z into molybdopterin. Acts by mediating the incorporation of 2 sulfur atoms from thiocarboxylated MOCS2A into precursor Z to generate a dithiolene group.</text>
</comment>
<comment type="subunit">
    <text evidence="4">Heterotetramer; composed of 2 small (MOCS2A) and 2 large (MOCS2B) subunits.</text>
</comment>
<keyword evidence="2 4" id="KW-0808">Transferase</keyword>
<dbReference type="AlphaFoldDB" id="A0AAN8JRN3"/>
<dbReference type="Gene3D" id="3.90.1170.40">
    <property type="entry name" value="Molybdopterin biosynthesis MoaE subunit"/>
    <property type="match status" value="1"/>
</dbReference>
<dbReference type="InterPro" id="IPR036563">
    <property type="entry name" value="MoaE_sf"/>
</dbReference>
<evidence type="ECO:0000256" key="1">
    <source>
        <dbReference type="ARBA" id="ARBA00022490"/>
    </source>
</evidence>
<gene>
    <name evidence="5" type="ORF">SNE40_012635</name>
</gene>
<feature type="binding site" evidence="4">
    <location>
        <begin position="100"/>
        <end position="101"/>
    </location>
    <ligand>
        <name>substrate</name>
    </ligand>
</feature>
<dbReference type="PANTHER" id="PTHR23404">
    <property type="entry name" value="MOLYBDOPTERIN SYNTHASE RELATED"/>
    <property type="match status" value="1"/>
</dbReference>
<comment type="subcellular location">
    <subcellularLocation>
        <location evidence="4">Cytoplasm</location>
    </subcellularLocation>
</comment>
<dbReference type="CDD" id="cd00756">
    <property type="entry name" value="MoaE"/>
    <property type="match status" value="1"/>
</dbReference>
<evidence type="ECO:0000256" key="2">
    <source>
        <dbReference type="ARBA" id="ARBA00022679"/>
    </source>
</evidence>
<name>A0AAN8JRN3_PATCE</name>
<proteinExistence type="inferred from homology"/>
<evidence type="ECO:0000313" key="6">
    <source>
        <dbReference type="Proteomes" id="UP001347796"/>
    </source>
</evidence>
<dbReference type="InterPro" id="IPR028888">
    <property type="entry name" value="MOCS2B_euk"/>
</dbReference>
<dbReference type="InterPro" id="IPR003448">
    <property type="entry name" value="Mopterin_biosynth_MoaE"/>
</dbReference>
<accession>A0AAN8JRN3</accession>
<dbReference type="SUPFAM" id="SSF54690">
    <property type="entry name" value="Molybdopterin synthase subunit MoaE"/>
    <property type="match status" value="1"/>
</dbReference>
<feature type="binding site" evidence="4">
    <location>
        <begin position="123"/>
        <end position="125"/>
    </location>
    <ligand>
        <name>substrate</name>
    </ligand>
</feature>
<feature type="binding site" evidence="4">
    <location>
        <position position="116"/>
    </location>
    <ligand>
        <name>substrate</name>
    </ligand>
</feature>
<protein>
    <recommendedName>
        <fullName evidence="4">Molybdopterin synthase catalytic subunit</fullName>
        <ecNumber evidence="4">2.8.1.12</ecNumber>
    </recommendedName>
    <alternativeName>
        <fullName evidence="4">Molybdenum cofactor synthesis protein 2 large subunit</fullName>
    </alternativeName>
    <alternativeName>
        <fullName evidence="4">Molybdenum cofactor synthesis protein 2B</fullName>
        <shortName evidence="4">MOCS2B</shortName>
    </alternativeName>
</protein>
<comment type="similarity">
    <text evidence="4">Belongs to the MoaE family. MOCS2B subfamily.</text>
</comment>
<keyword evidence="3 4" id="KW-0501">Molybdenum cofactor biosynthesis</keyword>
<dbReference type="HAMAP" id="MF_03052">
    <property type="entry name" value="MOC2B"/>
    <property type="match status" value="1"/>
</dbReference>
<dbReference type="GO" id="GO:1990140">
    <property type="term" value="C:molybdopterin synthase complex"/>
    <property type="evidence" value="ECO:0007669"/>
    <property type="project" value="UniProtKB-UniRule"/>
</dbReference>
<organism evidence="5 6">
    <name type="scientific">Patella caerulea</name>
    <name type="common">Rayed Mediterranean limpet</name>
    <dbReference type="NCBI Taxonomy" id="87958"/>
    <lineage>
        <taxon>Eukaryota</taxon>
        <taxon>Metazoa</taxon>
        <taxon>Spiralia</taxon>
        <taxon>Lophotrochozoa</taxon>
        <taxon>Mollusca</taxon>
        <taxon>Gastropoda</taxon>
        <taxon>Patellogastropoda</taxon>
        <taxon>Patelloidea</taxon>
        <taxon>Patellidae</taxon>
        <taxon>Patella</taxon>
    </lineage>
</organism>
<dbReference type="FunFam" id="3.90.1170.40:FF:000002">
    <property type="entry name" value="Molybdopterin synthase catalytic subunit"/>
    <property type="match status" value="1"/>
</dbReference>
<dbReference type="Proteomes" id="UP001347796">
    <property type="component" value="Unassembled WGS sequence"/>
</dbReference>
<comment type="caution">
    <text evidence="5">The sequence shown here is derived from an EMBL/GenBank/DDBJ whole genome shotgun (WGS) entry which is preliminary data.</text>
</comment>
<keyword evidence="6" id="KW-1185">Reference proteome</keyword>
<comment type="catalytic activity">
    <reaction evidence="4">
        <text>2 [molybdopterin-synthase sulfur-carrier protein]-C-terminal-Gly-aminoethanethioate + cyclic pyranopterin phosphate + H2O = molybdopterin + 2 [molybdopterin-synthase sulfur-carrier protein]-C-terminal Gly-Gly + 2 H(+)</text>
        <dbReference type="Rhea" id="RHEA:26333"/>
        <dbReference type="Rhea" id="RHEA-COMP:12202"/>
        <dbReference type="Rhea" id="RHEA-COMP:19907"/>
        <dbReference type="ChEBI" id="CHEBI:15377"/>
        <dbReference type="ChEBI" id="CHEBI:15378"/>
        <dbReference type="ChEBI" id="CHEBI:58698"/>
        <dbReference type="ChEBI" id="CHEBI:59648"/>
        <dbReference type="ChEBI" id="CHEBI:90778"/>
        <dbReference type="ChEBI" id="CHEBI:232372"/>
        <dbReference type="EC" id="2.8.1.12"/>
    </reaction>
</comment>
<keyword evidence="1 4" id="KW-0963">Cytoplasm</keyword>